<organism evidence="10">
    <name type="scientific">Tityus melici</name>
    <dbReference type="NCBI Taxonomy" id="3026321"/>
    <lineage>
        <taxon>Eukaryota</taxon>
        <taxon>Metazoa</taxon>
        <taxon>Ecdysozoa</taxon>
        <taxon>Arthropoda</taxon>
        <taxon>Chelicerata</taxon>
        <taxon>Arachnida</taxon>
        <taxon>Scorpiones</taxon>
        <taxon>Buthida</taxon>
        <taxon>Buthoidea</taxon>
        <taxon>Buthidae</taxon>
        <taxon>Tityus</taxon>
    </lineage>
</organism>
<evidence type="ECO:0000256" key="3">
    <source>
        <dbReference type="ARBA" id="ARBA00022723"/>
    </source>
</evidence>
<dbReference type="GO" id="GO:0046872">
    <property type="term" value="F:metal ion binding"/>
    <property type="evidence" value="ECO:0007669"/>
    <property type="project" value="UniProtKB-KW"/>
</dbReference>
<keyword evidence="3 7" id="KW-0479">Metal-binding</keyword>
<keyword evidence="8" id="KW-0732">Signal</keyword>
<protein>
    <submittedName>
        <fullName evidence="10">Metalloprotease</fullName>
    </submittedName>
</protein>
<evidence type="ECO:0000256" key="7">
    <source>
        <dbReference type="PROSITE-ProRule" id="PRU00276"/>
    </source>
</evidence>
<dbReference type="AlphaFoldDB" id="A0AA49KAF8"/>
<evidence type="ECO:0000256" key="1">
    <source>
        <dbReference type="ARBA" id="ARBA00006629"/>
    </source>
</evidence>
<keyword evidence="2" id="KW-0645">Protease</keyword>
<feature type="domain" description="Peptidase M12B" evidence="9">
    <location>
        <begin position="175"/>
        <end position="403"/>
    </location>
</feature>
<name>A0AA49KAF8_9SCOR</name>
<feature type="binding site" evidence="7">
    <location>
        <position position="331"/>
    </location>
    <ligand>
        <name>Zn(2+)</name>
        <dbReference type="ChEBI" id="CHEBI:29105"/>
        <note>catalytic</note>
    </ligand>
</feature>
<feature type="signal peptide" evidence="8">
    <location>
        <begin position="1"/>
        <end position="22"/>
    </location>
</feature>
<dbReference type="GO" id="GO:0004222">
    <property type="term" value="F:metalloendopeptidase activity"/>
    <property type="evidence" value="ECO:0007669"/>
    <property type="project" value="InterPro"/>
</dbReference>
<evidence type="ECO:0000256" key="6">
    <source>
        <dbReference type="ARBA" id="ARBA00023049"/>
    </source>
</evidence>
<keyword evidence="5 7" id="KW-0862">Zinc</keyword>
<keyword evidence="4" id="KW-0378">Hydrolase</keyword>
<keyword evidence="6 10" id="KW-0482">Metalloprotease</keyword>
<reference evidence="10" key="1">
    <citation type="submission" date="2023-01" db="EMBL/GenBank/DDBJ databases">
        <title>Tityus melici venom characterization: a new scorpion of medical importance.</title>
        <authorList>
            <person name="Kalapothakis Y."/>
            <person name="Miranda K."/>
            <person name="Aragao M."/>
            <person name="Larangote D."/>
            <person name="Braga-Pereira G."/>
            <person name="Noetzold M."/>
            <person name="Molina D."/>
            <person name="Langer R."/>
            <person name="Conceicao I.M."/>
            <person name="Guerra-Duarte C."/>
            <person name="Kalapothakis E."/>
            <person name="Chavez-Olortegui C."/>
            <person name="Borges A."/>
        </authorList>
    </citation>
    <scope>NUCLEOTIDE SEQUENCE</scope>
    <source>
        <strain evidence="10">TmeMetallo12</strain>
    </source>
</reference>
<sequence>MFLQFKTTMYFASFFLFITVSAIPNDRVYVVFPAVETSRSGEKILKLRAFDRDIELNLQPAGEILAKNFGIMNENHRLFYPVDVKNLQSKLYRNSANGAALLIDEDGPVTIEGNLNAKLRIAPHESGGMDEEGRIAHQIEEEGNEEKSYLLDDMMLVDEIQVENTKRIDRDGKCIVIEILSVTDRDFTKRFSTYDDLTKYVSRTYLGVENIIERLELGIKVRLLGIQAFTNETEPPFIEDSVIPNHQFYLNYTKLISSMEDYYCEHAYGLAKDADIIMLTTVRLLAEWDGSKINTNIAGAARYSSVCNQCYKVGVSMHFSYFTDRIEVIAHETAHLIGVPHDGSGPVTVAPNENPGAHNCSSYEGYFMGLRWGENANSFSECSKKCAAYLLSLPKADCLYEECQNDDNITSLFEI</sequence>
<dbReference type="InterPro" id="IPR001590">
    <property type="entry name" value="Peptidase_M12B"/>
</dbReference>
<comment type="similarity">
    <text evidence="1">Belongs to the venom metalloproteinase (M12B) family.</text>
</comment>
<feature type="active site" evidence="7">
    <location>
        <position position="332"/>
    </location>
</feature>
<evidence type="ECO:0000256" key="4">
    <source>
        <dbReference type="ARBA" id="ARBA00022801"/>
    </source>
</evidence>
<feature type="binding site" evidence="7">
    <location>
        <position position="335"/>
    </location>
    <ligand>
        <name>Zn(2+)</name>
        <dbReference type="ChEBI" id="CHEBI:29105"/>
        <note>catalytic</note>
    </ligand>
</feature>
<dbReference type="Gene3D" id="3.40.390.10">
    <property type="entry name" value="Collagenase (Catalytic Domain)"/>
    <property type="match status" value="1"/>
</dbReference>
<feature type="binding site" evidence="7">
    <location>
        <position position="341"/>
    </location>
    <ligand>
        <name>Zn(2+)</name>
        <dbReference type="ChEBI" id="CHEBI:29105"/>
        <note>catalytic</note>
    </ligand>
</feature>
<accession>A0AA49KAF8</accession>
<dbReference type="SUPFAM" id="SSF55486">
    <property type="entry name" value="Metalloproteases ('zincins'), catalytic domain"/>
    <property type="match status" value="1"/>
</dbReference>
<dbReference type="GO" id="GO:0006509">
    <property type="term" value="P:membrane protein ectodomain proteolysis"/>
    <property type="evidence" value="ECO:0007669"/>
    <property type="project" value="TreeGrafter"/>
</dbReference>
<comment type="caution">
    <text evidence="7">Lacks conserved residue(s) required for the propagation of feature annotation.</text>
</comment>
<dbReference type="PANTHER" id="PTHR11905">
    <property type="entry name" value="ADAM A DISINTEGRIN AND METALLOPROTEASE DOMAIN"/>
    <property type="match status" value="1"/>
</dbReference>
<proteinExistence type="evidence at transcript level"/>
<dbReference type="PROSITE" id="PS50215">
    <property type="entry name" value="ADAM_MEPRO"/>
    <property type="match status" value="1"/>
</dbReference>
<evidence type="ECO:0000313" key="10">
    <source>
        <dbReference type="EMBL" id="WLF82775.1"/>
    </source>
</evidence>
<dbReference type="InterPro" id="IPR024079">
    <property type="entry name" value="MetalloPept_cat_dom_sf"/>
</dbReference>
<feature type="chain" id="PRO_5041419683" evidence="8">
    <location>
        <begin position="23"/>
        <end position="415"/>
    </location>
</feature>
<evidence type="ECO:0000256" key="2">
    <source>
        <dbReference type="ARBA" id="ARBA00022670"/>
    </source>
</evidence>
<dbReference type="PANTHER" id="PTHR11905:SF159">
    <property type="entry name" value="ADAM METALLOPROTEASE"/>
    <property type="match status" value="1"/>
</dbReference>
<evidence type="ECO:0000256" key="8">
    <source>
        <dbReference type="SAM" id="SignalP"/>
    </source>
</evidence>
<evidence type="ECO:0000259" key="9">
    <source>
        <dbReference type="PROSITE" id="PS50215"/>
    </source>
</evidence>
<dbReference type="EMBL" id="OQ368655">
    <property type="protein sequence ID" value="WLF82775.1"/>
    <property type="molecule type" value="mRNA"/>
</dbReference>
<evidence type="ECO:0000256" key="5">
    <source>
        <dbReference type="ARBA" id="ARBA00022833"/>
    </source>
</evidence>
<dbReference type="Pfam" id="PF13688">
    <property type="entry name" value="Reprolysin_5"/>
    <property type="match status" value="1"/>
</dbReference>